<dbReference type="EMBL" id="JBJKBG010000005">
    <property type="protein sequence ID" value="KAL3738707.1"/>
    <property type="molecule type" value="Genomic_DNA"/>
</dbReference>
<feature type="binding site" description="axial binding residue" evidence="8">
    <location>
        <position position="490"/>
    </location>
    <ligand>
        <name>heme</name>
        <dbReference type="ChEBI" id="CHEBI:30413"/>
    </ligand>
    <ligandPart>
        <name>Fe</name>
        <dbReference type="ChEBI" id="CHEBI:18248"/>
    </ligandPart>
</feature>
<dbReference type="PRINTS" id="PR00385">
    <property type="entry name" value="P450"/>
</dbReference>
<dbReference type="InterPro" id="IPR036396">
    <property type="entry name" value="Cyt_P450_sf"/>
</dbReference>
<keyword evidence="10" id="KW-0472">Membrane</keyword>
<comment type="caution">
    <text evidence="11">The sequence shown here is derived from an EMBL/GenBank/DDBJ whole genome shotgun (WGS) entry which is preliminary data.</text>
</comment>
<keyword evidence="6 8" id="KW-0408">Iron</keyword>
<keyword evidence="12" id="KW-1185">Reference proteome</keyword>
<reference evidence="11 12" key="1">
    <citation type="submission" date="2024-11" db="EMBL/GenBank/DDBJ databases">
        <title>Chromosome-level genome assembly of Eucalyptus globulus Labill. provides insights into its genome evolution.</title>
        <authorList>
            <person name="Li X."/>
        </authorList>
    </citation>
    <scope>NUCLEOTIDE SEQUENCE [LARGE SCALE GENOMIC DNA]</scope>
    <source>
        <strain evidence="11">CL2024</strain>
        <tissue evidence="11">Fresh tender leaves</tissue>
    </source>
</reference>
<proteinExistence type="inferred from homology"/>
<protein>
    <recommendedName>
        <fullName evidence="13">Cytochrome P450</fullName>
    </recommendedName>
</protein>
<evidence type="ECO:0000256" key="1">
    <source>
        <dbReference type="ARBA" id="ARBA00001971"/>
    </source>
</evidence>
<dbReference type="Gene3D" id="1.10.630.10">
    <property type="entry name" value="Cytochrome P450"/>
    <property type="match status" value="1"/>
</dbReference>
<keyword evidence="7 9" id="KW-0503">Monooxygenase</keyword>
<evidence type="ECO:0000256" key="3">
    <source>
        <dbReference type="ARBA" id="ARBA00022617"/>
    </source>
</evidence>
<dbReference type="CDD" id="cd11064">
    <property type="entry name" value="CYP86A"/>
    <property type="match status" value="1"/>
</dbReference>
<sequence length="546" mass="63360">MDKVKRVLRREPTQGYHLLFLHPRYLPSSSHTKMDINIMSVLLYSMAFVPVVLFLACALLLLRTFTGKSLWDSKYPPVRGTVFAQLFNFNRLYDYLTEVARISPTFRLLAPDRSQIYTTDPRNIEHMVKTNFNNYTRGKFDIDILKDLFGEGIFVVDGEKWKKQRKVASFEFATRVLRDFSCCVFRKNAAKLVKVVEELSAASEGFDMQDILMRCTLDSIFKVGFGVELNCLEGSSKEGRAFMKAFDEANELTYWRYIDPSWELKRLLNIGSEACLRNDIKLMDNFVHQLIKIKRNQLAVRRELNDKEDILSRFLLECEKDPKNMNEKYLRDIILNFMIAGKDTSANTLSWFLYMLCKNPLVQQKIVDEIKEVIGDQASEANPDEFVERITDPVLGQMHYLHATLTETLRLYPALPLDGRCAETDDVLPDGFHVKKGDNVNYLAYSMARMHNIWGEDAEDFKPERWLKDGIFQNESPFKFVAFHAGPRICLGKDFAYCQMKIVSIALLRFFRFRLADEARPITYKVMFTLHIDNGLPLHAVPRLAK</sequence>
<evidence type="ECO:0000256" key="10">
    <source>
        <dbReference type="SAM" id="Phobius"/>
    </source>
</evidence>
<dbReference type="Proteomes" id="UP001634007">
    <property type="component" value="Unassembled WGS sequence"/>
</dbReference>
<gene>
    <name evidence="11" type="ORF">ACJRO7_020137</name>
</gene>
<dbReference type="GO" id="GO:0004497">
    <property type="term" value="F:monooxygenase activity"/>
    <property type="evidence" value="ECO:0007669"/>
    <property type="project" value="UniProtKB-KW"/>
</dbReference>
<feature type="transmembrane region" description="Helical" evidence="10">
    <location>
        <begin position="41"/>
        <end position="62"/>
    </location>
</feature>
<evidence type="ECO:0000256" key="8">
    <source>
        <dbReference type="PIRSR" id="PIRSR602401-1"/>
    </source>
</evidence>
<dbReference type="Pfam" id="PF00067">
    <property type="entry name" value="p450"/>
    <property type="match status" value="1"/>
</dbReference>
<evidence type="ECO:0000256" key="9">
    <source>
        <dbReference type="RuleBase" id="RU000461"/>
    </source>
</evidence>
<evidence type="ECO:0000256" key="4">
    <source>
        <dbReference type="ARBA" id="ARBA00022723"/>
    </source>
</evidence>
<keyword evidence="4 8" id="KW-0479">Metal-binding</keyword>
<keyword evidence="5 9" id="KW-0560">Oxidoreductase</keyword>
<dbReference type="PANTHER" id="PTHR24296">
    <property type="entry name" value="CYTOCHROME P450"/>
    <property type="match status" value="1"/>
</dbReference>
<dbReference type="PROSITE" id="PS00086">
    <property type="entry name" value="CYTOCHROME_P450"/>
    <property type="match status" value="1"/>
</dbReference>
<comment type="similarity">
    <text evidence="2 9">Belongs to the cytochrome P450 family.</text>
</comment>
<evidence type="ECO:0000256" key="7">
    <source>
        <dbReference type="ARBA" id="ARBA00023033"/>
    </source>
</evidence>
<organism evidence="11 12">
    <name type="scientific">Eucalyptus globulus</name>
    <name type="common">Tasmanian blue gum</name>
    <dbReference type="NCBI Taxonomy" id="34317"/>
    <lineage>
        <taxon>Eukaryota</taxon>
        <taxon>Viridiplantae</taxon>
        <taxon>Streptophyta</taxon>
        <taxon>Embryophyta</taxon>
        <taxon>Tracheophyta</taxon>
        <taxon>Spermatophyta</taxon>
        <taxon>Magnoliopsida</taxon>
        <taxon>eudicotyledons</taxon>
        <taxon>Gunneridae</taxon>
        <taxon>Pentapetalae</taxon>
        <taxon>rosids</taxon>
        <taxon>malvids</taxon>
        <taxon>Myrtales</taxon>
        <taxon>Myrtaceae</taxon>
        <taxon>Myrtoideae</taxon>
        <taxon>Eucalypteae</taxon>
        <taxon>Eucalyptus</taxon>
    </lineage>
</organism>
<name>A0ABD3KHB1_EUCGL</name>
<dbReference type="GO" id="GO:0046872">
    <property type="term" value="F:metal ion binding"/>
    <property type="evidence" value="ECO:0007669"/>
    <property type="project" value="UniProtKB-KW"/>
</dbReference>
<dbReference type="InterPro" id="IPR017972">
    <property type="entry name" value="Cyt_P450_CS"/>
</dbReference>
<evidence type="ECO:0000256" key="6">
    <source>
        <dbReference type="ARBA" id="ARBA00023004"/>
    </source>
</evidence>
<evidence type="ECO:0000256" key="2">
    <source>
        <dbReference type="ARBA" id="ARBA00010617"/>
    </source>
</evidence>
<keyword evidence="10" id="KW-1133">Transmembrane helix</keyword>
<accession>A0ABD3KHB1</accession>
<dbReference type="AlphaFoldDB" id="A0ABD3KHB1"/>
<dbReference type="InterPro" id="IPR001128">
    <property type="entry name" value="Cyt_P450"/>
</dbReference>
<evidence type="ECO:0000313" key="12">
    <source>
        <dbReference type="Proteomes" id="UP001634007"/>
    </source>
</evidence>
<dbReference type="PRINTS" id="PR00463">
    <property type="entry name" value="EP450I"/>
</dbReference>
<dbReference type="InterPro" id="IPR002401">
    <property type="entry name" value="Cyt_P450_E_grp-I"/>
</dbReference>
<evidence type="ECO:0008006" key="13">
    <source>
        <dbReference type="Google" id="ProtNLM"/>
    </source>
</evidence>
<evidence type="ECO:0000256" key="5">
    <source>
        <dbReference type="ARBA" id="ARBA00023002"/>
    </source>
</evidence>
<keyword evidence="10" id="KW-0812">Transmembrane</keyword>
<comment type="cofactor">
    <cofactor evidence="1 8">
        <name>heme</name>
        <dbReference type="ChEBI" id="CHEBI:30413"/>
    </cofactor>
</comment>
<dbReference type="SUPFAM" id="SSF48264">
    <property type="entry name" value="Cytochrome P450"/>
    <property type="match status" value="1"/>
</dbReference>
<keyword evidence="3 8" id="KW-0349">Heme</keyword>
<evidence type="ECO:0000313" key="11">
    <source>
        <dbReference type="EMBL" id="KAL3738707.1"/>
    </source>
</evidence>
<dbReference type="GO" id="GO:0006629">
    <property type="term" value="P:lipid metabolic process"/>
    <property type="evidence" value="ECO:0007669"/>
    <property type="project" value="UniProtKB-ARBA"/>
</dbReference>